<keyword evidence="10" id="KW-1185">Reference proteome</keyword>
<dbReference type="Proteomes" id="UP001205906">
    <property type="component" value="Unassembled WGS sequence"/>
</dbReference>
<dbReference type="SUPFAM" id="SSF53850">
    <property type="entry name" value="Periplasmic binding protein-like II"/>
    <property type="match status" value="1"/>
</dbReference>
<evidence type="ECO:0000256" key="1">
    <source>
        <dbReference type="ARBA" id="ARBA00004418"/>
    </source>
</evidence>
<evidence type="ECO:0000256" key="7">
    <source>
        <dbReference type="ARBA" id="ARBA00023139"/>
    </source>
</evidence>
<dbReference type="PROSITE" id="PS51318">
    <property type="entry name" value="TAT"/>
    <property type="match status" value="1"/>
</dbReference>
<name>A0ABT1CBP6_9HYPH</name>
<keyword evidence="3" id="KW-1003">Cell membrane</keyword>
<organism evidence="9 10">
    <name type="scientific">Mesorhizobium liriopis</name>
    <dbReference type="NCBI Taxonomy" id="2953882"/>
    <lineage>
        <taxon>Bacteria</taxon>
        <taxon>Pseudomonadati</taxon>
        <taxon>Pseudomonadota</taxon>
        <taxon>Alphaproteobacteria</taxon>
        <taxon>Hyphomicrobiales</taxon>
        <taxon>Phyllobacteriaceae</taxon>
        <taxon>Mesorhizobium</taxon>
    </lineage>
</organism>
<dbReference type="EMBL" id="JAMXQS010000012">
    <property type="protein sequence ID" value="MCO6052249.1"/>
    <property type="molecule type" value="Genomic_DNA"/>
</dbReference>
<evidence type="ECO:0000313" key="9">
    <source>
        <dbReference type="EMBL" id="MCO6052249.1"/>
    </source>
</evidence>
<evidence type="ECO:0000256" key="4">
    <source>
        <dbReference type="ARBA" id="ARBA00022729"/>
    </source>
</evidence>
<evidence type="ECO:0000256" key="6">
    <source>
        <dbReference type="ARBA" id="ARBA00023136"/>
    </source>
</evidence>
<keyword evidence="6" id="KW-0472">Membrane</keyword>
<keyword evidence="7" id="KW-0564">Palmitate</keyword>
<evidence type="ECO:0000256" key="8">
    <source>
        <dbReference type="ARBA" id="ARBA00023288"/>
    </source>
</evidence>
<comment type="subcellular location">
    <subcellularLocation>
        <location evidence="1">Periplasm</location>
    </subcellularLocation>
</comment>
<evidence type="ECO:0000256" key="3">
    <source>
        <dbReference type="ARBA" id="ARBA00022475"/>
    </source>
</evidence>
<comment type="similarity">
    <text evidence="2">Belongs to the bacterial solute-binding protein 1 family.</text>
</comment>
<comment type="caution">
    <text evidence="9">The sequence shown here is derived from an EMBL/GenBank/DDBJ whole genome shotgun (WGS) entry which is preliminary data.</text>
</comment>
<dbReference type="InterPro" id="IPR050490">
    <property type="entry name" value="Bact_solute-bd_prot1"/>
</dbReference>
<dbReference type="InterPro" id="IPR019546">
    <property type="entry name" value="TAT_signal_bac_arc"/>
</dbReference>
<dbReference type="RefSeq" id="WP_252822590.1">
    <property type="nucleotide sequence ID" value="NZ_JAMXQS010000012.1"/>
</dbReference>
<dbReference type="PANTHER" id="PTHR43649:SF33">
    <property type="entry name" value="POLYGALACTURONAN_RHAMNOGALACTURONAN-BINDING PROTEIN YTCQ"/>
    <property type="match status" value="1"/>
</dbReference>
<dbReference type="InterPro" id="IPR006059">
    <property type="entry name" value="SBP"/>
</dbReference>
<dbReference type="Pfam" id="PF13416">
    <property type="entry name" value="SBP_bac_8"/>
    <property type="match status" value="1"/>
</dbReference>
<keyword evidence="4" id="KW-0732">Signal</keyword>
<proteinExistence type="inferred from homology"/>
<gene>
    <name evidence="9" type="ORF">NGM99_20890</name>
</gene>
<keyword evidence="8" id="KW-0449">Lipoprotein</keyword>
<dbReference type="PANTHER" id="PTHR43649">
    <property type="entry name" value="ARABINOSE-BINDING PROTEIN-RELATED"/>
    <property type="match status" value="1"/>
</dbReference>
<dbReference type="Gene3D" id="3.40.190.10">
    <property type="entry name" value="Periplasmic binding protein-like II"/>
    <property type="match status" value="1"/>
</dbReference>
<keyword evidence="5" id="KW-0574">Periplasm</keyword>
<dbReference type="Pfam" id="PF10518">
    <property type="entry name" value="TAT_signal"/>
    <property type="match status" value="1"/>
</dbReference>
<evidence type="ECO:0000313" key="10">
    <source>
        <dbReference type="Proteomes" id="UP001205906"/>
    </source>
</evidence>
<evidence type="ECO:0000256" key="2">
    <source>
        <dbReference type="ARBA" id="ARBA00008520"/>
    </source>
</evidence>
<evidence type="ECO:0000256" key="5">
    <source>
        <dbReference type="ARBA" id="ARBA00022764"/>
    </source>
</evidence>
<protein>
    <submittedName>
        <fullName evidence="9">Extracellular solute-binding protein</fullName>
    </submittedName>
</protein>
<accession>A0ABT1CBP6</accession>
<sequence length="501" mass="55042">MTLHDKNLPLQVNNCQGIWGTMRQSRGGHHGPQHNQKQLEQRWSAHGGDQWEIAMVMKLLGNSAPPVNRRTMLKSAAATGAALAVPYFWTGRASAADPLEIVHWSWLSASDGEVWAKMISNFNDAHKDKGVQIRMEVVPEEQYVTKVLAASATGKAPDFGWGTAGKSAQLARDEVIIPLDDLIQSSGLDLADFSESSITAARYPKYDNKIFMIPMDLMSLQPEINTDHVKEAGLDIGKPPADGATLMEWARAMTKREGDKVTRSGIMMTGSGVQPTVTWGIVAEQMGFQRASDDLKTACVNPEAGKAAMQWVLDLFDKEKVSTRDVTDRYKAFGTGQGSIFWTGPWTIAGYIGQNLPFQTTLFPKIGDKKHATYFEEGGLEFYKQADTGRHEATMQAVKWLSDNSFLWTTVGRGASPRKSILERPDYKTSGSPWDKRGAFVDGMSIATIGEIPVVNGPNFTIYSGGNFLAKTLEGVWSGQTTIDAAMEQIKTQWQADLDEG</sequence>
<dbReference type="InterPro" id="IPR006311">
    <property type="entry name" value="TAT_signal"/>
</dbReference>
<reference evidence="9 10" key="1">
    <citation type="submission" date="2022-06" db="EMBL/GenBank/DDBJ databases">
        <title>Mesorhizobium sp. strain RP14 Genome sequencing and assembly.</title>
        <authorList>
            <person name="Kim I."/>
        </authorList>
    </citation>
    <scope>NUCLEOTIDE SEQUENCE [LARGE SCALE GENOMIC DNA]</scope>
    <source>
        <strain evidence="10">RP14(2022)</strain>
    </source>
</reference>